<sequence>MVMEDLDGAIPELSWEQFEPYLPPKCVDTLAVKARLELSGAIVDNRWAAYRELDPSKMDGHQDAVFAPLELIVKTIISECLLSSSFDQEQTLELMLNPDQVPICSERKNNSRPDGALRLPGPLYLWNGIGVSKELKKFGGVHVYDNRRQVVWSMHHILRDDPTRRFTFAITTEDTQMRLWFCSRSVMVATKSFNFVTDLEKVIRIYSSFAFATKPELGWDPTIRVVPNTNPTRYDIDVHTDGEDKPVTYRNAQIIWDYGAESLHCRATRVFKTTDPATGAPVAVKDVWRDYDRPSEGANVDMIMGEIDRRGGRFADFKKYFMQVERHGDVRINGQVDDTHQLIMRDTPVPPNHSWLPLIKPSKLVDVAHGDRPMLDGLETTDRTRAQNQQLEVRRRVHYRIVFAHVGTPIYQLPSLKDRCRVLIDSLKGLEALYRLGYLHRDVSTGNILCVRDASNNLIGKLSDLEYIMAIDSDNPARGVRTGTVDFMAVEVDRMAYIFRPQDVEKQDEIKIDPSDVDNWGNYEDEDKETTSEDERKEVEALKEQIRLAFRHNPIHDVESHWWIMAWNLFAHAPTSYLPSPPTANSSVPASESTWHMGDQLVVSNRLFPGTIRAPYRREMFTKEVALDTTVLPAEIQPLVRHLVEAQDKLLSTYKLAEKPPTGIDESLYLRIHSSVIRIFKKIMDSAGDIQVASLSKFQDPEEPTHVSGKRKADAPRTNPPAPKKSKN</sequence>
<feature type="region of interest" description="Disordered" evidence="1">
    <location>
        <begin position="510"/>
        <end position="536"/>
    </location>
</feature>
<dbReference type="AlphaFoldDB" id="A0A0C9SKW2"/>
<dbReference type="OrthoDB" id="3246048at2759"/>
<dbReference type="InterPro" id="IPR040976">
    <property type="entry name" value="Pkinase_fungal"/>
</dbReference>
<reference evidence="3 4" key="1">
    <citation type="submission" date="2014-06" db="EMBL/GenBank/DDBJ databases">
        <title>Evolutionary Origins and Diversification of the Mycorrhizal Mutualists.</title>
        <authorList>
            <consortium name="DOE Joint Genome Institute"/>
            <consortium name="Mycorrhizal Genomics Consortium"/>
            <person name="Kohler A."/>
            <person name="Kuo A."/>
            <person name="Nagy L.G."/>
            <person name="Floudas D."/>
            <person name="Copeland A."/>
            <person name="Barry K.W."/>
            <person name="Cichocki N."/>
            <person name="Veneault-Fourrey C."/>
            <person name="LaButti K."/>
            <person name="Lindquist E.A."/>
            <person name="Lipzen A."/>
            <person name="Lundell T."/>
            <person name="Morin E."/>
            <person name="Murat C."/>
            <person name="Riley R."/>
            <person name="Ohm R."/>
            <person name="Sun H."/>
            <person name="Tunlid A."/>
            <person name="Henrissat B."/>
            <person name="Grigoriev I.V."/>
            <person name="Hibbett D.S."/>
            <person name="Martin F."/>
        </authorList>
    </citation>
    <scope>NUCLEOTIDE SEQUENCE [LARGE SCALE GENOMIC DNA]</scope>
    <source>
        <strain evidence="3 4">FD-325 SS-3</strain>
    </source>
</reference>
<dbReference type="EMBL" id="KN832571">
    <property type="protein sequence ID" value="KII84431.1"/>
    <property type="molecule type" value="Genomic_DNA"/>
</dbReference>
<dbReference type="SUPFAM" id="SSF56112">
    <property type="entry name" value="Protein kinase-like (PK-like)"/>
    <property type="match status" value="1"/>
</dbReference>
<accession>A0A0C9SKW2</accession>
<dbReference type="Pfam" id="PF17667">
    <property type="entry name" value="Pkinase_fungal"/>
    <property type="match status" value="1"/>
</dbReference>
<proteinExistence type="predicted"/>
<evidence type="ECO:0000259" key="2">
    <source>
        <dbReference type="Pfam" id="PF17667"/>
    </source>
</evidence>
<protein>
    <recommendedName>
        <fullName evidence="2">Fungal-type protein kinase domain-containing protein</fullName>
    </recommendedName>
</protein>
<keyword evidence="4" id="KW-1185">Reference proteome</keyword>
<evidence type="ECO:0000313" key="3">
    <source>
        <dbReference type="EMBL" id="KII84431.1"/>
    </source>
</evidence>
<name>A0A0C9SKW2_PLICR</name>
<dbReference type="PANTHER" id="PTHR38248:SF2">
    <property type="entry name" value="FUNK1 11"/>
    <property type="match status" value="1"/>
</dbReference>
<evidence type="ECO:0000256" key="1">
    <source>
        <dbReference type="SAM" id="MobiDB-lite"/>
    </source>
</evidence>
<organism evidence="3 4">
    <name type="scientific">Plicaturopsis crispa FD-325 SS-3</name>
    <dbReference type="NCBI Taxonomy" id="944288"/>
    <lineage>
        <taxon>Eukaryota</taxon>
        <taxon>Fungi</taxon>
        <taxon>Dikarya</taxon>
        <taxon>Basidiomycota</taxon>
        <taxon>Agaricomycotina</taxon>
        <taxon>Agaricomycetes</taxon>
        <taxon>Agaricomycetidae</taxon>
        <taxon>Amylocorticiales</taxon>
        <taxon>Amylocorticiaceae</taxon>
        <taxon>Plicatura</taxon>
        <taxon>Plicaturopsis crispa</taxon>
    </lineage>
</organism>
<feature type="compositionally biased region" description="Pro residues" evidence="1">
    <location>
        <begin position="718"/>
        <end position="728"/>
    </location>
</feature>
<evidence type="ECO:0000313" key="4">
    <source>
        <dbReference type="Proteomes" id="UP000053263"/>
    </source>
</evidence>
<dbReference type="Proteomes" id="UP000053263">
    <property type="component" value="Unassembled WGS sequence"/>
</dbReference>
<feature type="domain" description="Fungal-type protein kinase" evidence="2">
    <location>
        <begin position="125"/>
        <end position="567"/>
    </location>
</feature>
<dbReference type="PANTHER" id="PTHR38248">
    <property type="entry name" value="FUNK1 6"/>
    <property type="match status" value="1"/>
</dbReference>
<gene>
    <name evidence="3" type="ORF">PLICRDRAFT_365367</name>
</gene>
<dbReference type="HOGENOM" id="CLU_011584_1_2_1"/>
<feature type="region of interest" description="Disordered" evidence="1">
    <location>
        <begin position="695"/>
        <end position="728"/>
    </location>
</feature>
<feature type="compositionally biased region" description="Basic and acidic residues" evidence="1">
    <location>
        <begin position="699"/>
        <end position="715"/>
    </location>
</feature>
<dbReference type="Gene3D" id="1.10.510.10">
    <property type="entry name" value="Transferase(Phosphotransferase) domain 1"/>
    <property type="match status" value="1"/>
</dbReference>
<dbReference type="InterPro" id="IPR011009">
    <property type="entry name" value="Kinase-like_dom_sf"/>
</dbReference>